<evidence type="ECO:0000313" key="3">
    <source>
        <dbReference type="Proteomes" id="UP000003824"/>
    </source>
</evidence>
<accession>D6A014</accession>
<dbReference type="EMBL" id="DS999641">
    <property type="protein sequence ID" value="EFE65407.2"/>
    <property type="molecule type" value="Genomic_DNA"/>
</dbReference>
<gene>
    <name evidence="2" type="ORF">SSFG_00661</name>
</gene>
<sequence>MSADRLRFRTGPRTDVRFGGSPRTRSVTSSTRTNLPGPVDVGVTYRNAQVRYRLANTLDAEDLSPGGA</sequence>
<evidence type="ECO:0000313" key="2">
    <source>
        <dbReference type="EMBL" id="EFE65407.2"/>
    </source>
</evidence>
<evidence type="ECO:0000256" key="1">
    <source>
        <dbReference type="SAM" id="MobiDB-lite"/>
    </source>
</evidence>
<feature type="compositionally biased region" description="Basic and acidic residues" evidence="1">
    <location>
        <begin position="1"/>
        <end position="16"/>
    </location>
</feature>
<dbReference type="Proteomes" id="UP000003824">
    <property type="component" value="Unassembled WGS sequence"/>
</dbReference>
<name>D6A014_STRV1</name>
<dbReference type="AlphaFoldDB" id="D6A014"/>
<feature type="compositionally biased region" description="Low complexity" evidence="1">
    <location>
        <begin position="21"/>
        <end position="33"/>
    </location>
</feature>
<reference evidence="3" key="1">
    <citation type="submission" date="2008-12" db="EMBL/GenBank/DDBJ databases">
        <title>Annotation of Streptomyces ghanaensis ATCC 14672.</title>
        <authorList>
            <consortium name="The Broad Institute Genome Sequencing Platform"/>
            <consortium name="Broad Institute Microbial Sequencing Center"/>
            <person name="Fischbach M."/>
            <person name="Ward D."/>
            <person name="Young S."/>
            <person name="Kodira C.D."/>
            <person name="Zeng Q."/>
            <person name="Koehrsen M."/>
            <person name="Godfrey P."/>
            <person name="Alvarado L."/>
            <person name="Berlin A.M."/>
            <person name="Borenstein D."/>
            <person name="Chen Z."/>
            <person name="Engels R."/>
            <person name="Freedman E."/>
            <person name="Gellesch M."/>
            <person name="Goldberg J."/>
            <person name="Griggs A."/>
            <person name="Gujja S."/>
            <person name="Heiman D.I."/>
            <person name="Hepburn T.A."/>
            <person name="Howarth C."/>
            <person name="Jen D."/>
            <person name="Larson L."/>
            <person name="Lewis B."/>
            <person name="Mehta T."/>
            <person name="Park D."/>
            <person name="Pearson M."/>
            <person name="Roberts A."/>
            <person name="Saif S."/>
            <person name="Shea T.D."/>
            <person name="Shenoy N."/>
            <person name="Sisk P."/>
            <person name="Stolte C."/>
            <person name="Sykes S.N."/>
            <person name="Walk T."/>
            <person name="White J."/>
            <person name="Yandava C."/>
            <person name="Straight P."/>
            <person name="Clardy J."/>
            <person name="Hung D."/>
            <person name="Kolter R."/>
            <person name="Mekalanos J."/>
            <person name="Walker S."/>
            <person name="Walsh C.T."/>
            <person name="Wieland B.L.C."/>
            <person name="Ilzarbe M."/>
            <person name="Galagan J."/>
            <person name="Nusbaum C."/>
            <person name="Birren B."/>
        </authorList>
    </citation>
    <scope>NUCLEOTIDE SEQUENCE [LARGE SCALE GENOMIC DNA]</scope>
    <source>
        <strain evidence="3">ATCC 14672 / DSM 40746 / JCM 4963 / KCTC 9882 / NRRL B-12104 / FH 1290</strain>
    </source>
</reference>
<feature type="region of interest" description="Disordered" evidence="1">
    <location>
        <begin position="1"/>
        <end position="40"/>
    </location>
</feature>
<proteinExistence type="predicted"/>
<protein>
    <submittedName>
        <fullName evidence="2">Predicted protein</fullName>
    </submittedName>
</protein>
<organism evidence="2 3">
    <name type="scientific">Streptomyces viridosporus (strain ATCC 14672 / DSM 40746 / JCM 4963 / KCTC 9882 / NRRL B-12104 / FH 1290)</name>
    <name type="common">Streptomyces ghanaensis</name>
    <dbReference type="NCBI Taxonomy" id="566461"/>
    <lineage>
        <taxon>Bacteria</taxon>
        <taxon>Bacillati</taxon>
        <taxon>Actinomycetota</taxon>
        <taxon>Actinomycetes</taxon>
        <taxon>Kitasatosporales</taxon>
        <taxon>Streptomycetaceae</taxon>
        <taxon>Streptomyces</taxon>
    </lineage>
</organism>